<feature type="transmembrane region" description="Helical" evidence="1">
    <location>
        <begin position="6"/>
        <end position="27"/>
    </location>
</feature>
<dbReference type="OrthoDB" id="2675435at2759"/>
<dbReference type="AlphaFoldDB" id="A0A9P5X442"/>
<keyword evidence="1" id="KW-0472">Membrane</keyword>
<gene>
    <name evidence="2" type="ORF">P691DRAFT_764651</name>
</gene>
<accession>A0A9P5X442</accession>
<organism evidence="2 3">
    <name type="scientific">Macrolepiota fuliginosa MF-IS2</name>
    <dbReference type="NCBI Taxonomy" id="1400762"/>
    <lineage>
        <taxon>Eukaryota</taxon>
        <taxon>Fungi</taxon>
        <taxon>Dikarya</taxon>
        <taxon>Basidiomycota</taxon>
        <taxon>Agaricomycotina</taxon>
        <taxon>Agaricomycetes</taxon>
        <taxon>Agaricomycetidae</taxon>
        <taxon>Agaricales</taxon>
        <taxon>Agaricineae</taxon>
        <taxon>Agaricaceae</taxon>
        <taxon>Macrolepiota</taxon>
    </lineage>
</organism>
<keyword evidence="1" id="KW-0812">Transmembrane</keyword>
<dbReference type="Proteomes" id="UP000807342">
    <property type="component" value="Unassembled WGS sequence"/>
</dbReference>
<evidence type="ECO:0000313" key="3">
    <source>
        <dbReference type="Proteomes" id="UP000807342"/>
    </source>
</evidence>
<reference evidence="2" key="1">
    <citation type="submission" date="2020-11" db="EMBL/GenBank/DDBJ databases">
        <authorList>
            <consortium name="DOE Joint Genome Institute"/>
            <person name="Ahrendt S."/>
            <person name="Riley R."/>
            <person name="Andreopoulos W."/>
            <person name="Labutti K."/>
            <person name="Pangilinan J."/>
            <person name="Ruiz-Duenas F.J."/>
            <person name="Barrasa J.M."/>
            <person name="Sanchez-Garcia M."/>
            <person name="Camarero S."/>
            <person name="Miyauchi S."/>
            <person name="Serrano A."/>
            <person name="Linde D."/>
            <person name="Babiker R."/>
            <person name="Drula E."/>
            <person name="Ayuso-Fernandez I."/>
            <person name="Pacheco R."/>
            <person name="Padilla G."/>
            <person name="Ferreira P."/>
            <person name="Barriuso J."/>
            <person name="Kellner H."/>
            <person name="Castanera R."/>
            <person name="Alfaro M."/>
            <person name="Ramirez L."/>
            <person name="Pisabarro A.G."/>
            <person name="Kuo A."/>
            <person name="Tritt A."/>
            <person name="Lipzen A."/>
            <person name="He G."/>
            <person name="Yan M."/>
            <person name="Ng V."/>
            <person name="Cullen D."/>
            <person name="Martin F."/>
            <person name="Rosso M.-N."/>
            <person name="Henrissat B."/>
            <person name="Hibbett D."/>
            <person name="Martinez A.T."/>
            <person name="Grigoriev I.V."/>
        </authorList>
    </citation>
    <scope>NUCLEOTIDE SEQUENCE</scope>
    <source>
        <strain evidence="2">MF-IS2</strain>
    </source>
</reference>
<protein>
    <submittedName>
        <fullName evidence="2">Uncharacterized protein</fullName>
    </submittedName>
</protein>
<evidence type="ECO:0000256" key="1">
    <source>
        <dbReference type="SAM" id="Phobius"/>
    </source>
</evidence>
<feature type="transmembrane region" description="Helical" evidence="1">
    <location>
        <begin position="48"/>
        <end position="68"/>
    </location>
</feature>
<name>A0A9P5X442_9AGAR</name>
<evidence type="ECO:0000313" key="2">
    <source>
        <dbReference type="EMBL" id="KAF9443037.1"/>
    </source>
</evidence>
<keyword evidence="1" id="KW-1133">Transmembrane helix</keyword>
<comment type="caution">
    <text evidence="2">The sequence shown here is derived from an EMBL/GenBank/DDBJ whole genome shotgun (WGS) entry which is preliminary data.</text>
</comment>
<sequence>MRLAISFGAAMVYDGTMLLLMIIRAIVVCRSGEESDLTRVIYRDGIIYYVYISTLALLNFIILFKLSVCQGSIVCIVMEPSDWRDPPLAEGLCRLALIDGTSPSVCASLSCYPPHTAAWPTDRIYSVLRRLTYPNWAPPIECRNQLGATRTIESRPPVVDYPAL</sequence>
<dbReference type="EMBL" id="MU151528">
    <property type="protein sequence ID" value="KAF9443037.1"/>
    <property type="molecule type" value="Genomic_DNA"/>
</dbReference>
<keyword evidence="3" id="KW-1185">Reference proteome</keyword>
<proteinExistence type="predicted"/>